<dbReference type="InterPro" id="IPR051599">
    <property type="entry name" value="Cell_Envelope_Assoc"/>
</dbReference>
<sequence length="226" mass="25504">MLMNRHAAAPAEAIPDTIRADVETLWRYHDMRHELRPCDVGIGLGSHDLGVAVIATRLFHEGLFPRIVFTGANAPTTVERFPRGEAVHYREYAVEQGVPAKAILVEPHATNTAQNLEYSRQLLTEHRIPVKSVLIMSRPYQQRRAYATCRLMWPEVDVVCASNPLELDDYVSSIGDPRRVVDMLVGDTQRIEVYAERGFAIPQEIPDEVRTAFERLVAAGYTSRLI</sequence>
<protein>
    <submittedName>
        <fullName evidence="2">Uncharacterized SAM-binding protein YcdF (DUF218 family)</fullName>
    </submittedName>
</protein>
<dbReference type="Gene3D" id="3.40.50.620">
    <property type="entry name" value="HUPs"/>
    <property type="match status" value="1"/>
</dbReference>
<organism evidence="2 3">
    <name type="scientific">Micromonospora vinacea</name>
    <dbReference type="NCBI Taxonomy" id="709878"/>
    <lineage>
        <taxon>Bacteria</taxon>
        <taxon>Bacillati</taxon>
        <taxon>Actinomycetota</taxon>
        <taxon>Actinomycetes</taxon>
        <taxon>Micromonosporales</taxon>
        <taxon>Micromonosporaceae</taxon>
        <taxon>Micromonospora</taxon>
    </lineage>
</organism>
<accession>A0ABS0K357</accession>
<dbReference type="EMBL" id="JADOTY010000001">
    <property type="protein sequence ID" value="MBG6102608.1"/>
    <property type="molecule type" value="Genomic_DNA"/>
</dbReference>
<reference evidence="2 3" key="1">
    <citation type="submission" date="2020-11" db="EMBL/GenBank/DDBJ databases">
        <title>Sequencing the genomes of 1000 actinobacteria strains.</title>
        <authorList>
            <person name="Klenk H.-P."/>
        </authorList>
    </citation>
    <scope>NUCLEOTIDE SEQUENCE [LARGE SCALE GENOMIC DNA]</scope>
    <source>
        <strain evidence="2 3">DSM 101695</strain>
    </source>
</reference>
<dbReference type="RefSeq" id="WP_196921376.1">
    <property type="nucleotide sequence ID" value="NZ_JADOTY010000001.1"/>
</dbReference>
<evidence type="ECO:0000259" key="1">
    <source>
        <dbReference type="Pfam" id="PF02698"/>
    </source>
</evidence>
<dbReference type="InterPro" id="IPR014729">
    <property type="entry name" value="Rossmann-like_a/b/a_fold"/>
</dbReference>
<keyword evidence="3" id="KW-1185">Reference proteome</keyword>
<name>A0ABS0K357_9ACTN</name>
<gene>
    <name evidence="2" type="ORF">IW249_003022</name>
</gene>
<dbReference type="Proteomes" id="UP000631791">
    <property type="component" value="Unassembled WGS sequence"/>
</dbReference>
<comment type="caution">
    <text evidence="2">The sequence shown here is derived from an EMBL/GenBank/DDBJ whole genome shotgun (WGS) entry which is preliminary data.</text>
</comment>
<evidence type="ECO:0000313" key="3">
    <source>
        <dbReference type="Proteomes" id="UP000631791"/>
    </source>
</evidence>
<feature type="domain" description="DUF218" evidence="1">
    <location>
        <begin position="54"/>
        <end position="152"/>
    </location>
</feature>
<evidence type="ECO:0000313" key="2">
    <source>
        <dbReference type="EMBL" id="MBG6102608.1"/>
    </source>
</evidence>
<dbReference type="Pfam" id="PF02698">
    <property type="entry name" value="DUF218"/>
    <property type="match status" value="1"/>
</dbReference>
<dbReference type="PANTHER" id="PTHR30336:SF20">
    <property type="entry name" value="DUF218 DOMAIN-CONTAINING PROTEIN"/>
    <property type="match status" value="1"/>
</dbReference>
<dbReference type="InterPro" id="IPR003848">
    <property type="entry name" value="DUF218"/>
</dbReference>
<dbReference type="PANTHER" id="PTHR30336">
    <property type="entry name" value="INNER MEMBRANE PROTEIN, PROBABLE PERMEASE"/>
    <property type="match status" value="1"/>
</dbReference>
<dbReference type="CDD" id="cd06259">
    <property type="entry name" value="YdcF-like"/>
    <property type="match status" value="1"/>
</dbReference>
<proteinExistence type="predicted"/>